<accession>A0ACB9HL94</accession>
<organism evidence="1 2">
    <name type="scientific">Smallanthus sonchifolius</name>
    <dbReference type="NCBI Taxonomy" id="185202"/>
    <lineage>
        <taxon>Eukaryota</taxon>
        <taxon>Viridiplantae</taxon>
        <taxon>Streptophyta</taxon>
        <taxon>Embryophyta</taxon>
        <taxon>Tracheophyta</taxon>
        <taxon>Spermatophyta</taxon>
        <taxon>Magnoliopsida</taxon>
        <taxon>eudicotyledons</taxon>
        <taxon>Gunneridae</taxon>
        <taxon>Pentapetalae</taxon>
        <taxon>asterids</taxon>
        <taxon>campanulids</taxon>
        <taxon>Asterales</taxon>
        <taxon>Asteraceae</taxon>
        <taxon>Asteroideae</taxon>
        <taxon>Heliantheae alliance</taxon>
        <taxon>Millerieae</taxon>
        <taxon>Smallanthus</taxon>
    </lineage>
</organism>
<name>A0ACB9HL94_9ASTR</name>
<comment type="caution">
    <text evidence="1">The sequence shown here is derived from an EMBL/GenBank/DDBJ whole genome shotgun (WGS) entry which is preliminary data.</text>
</comment>
<dbReference type="EMBL" id="CM042029">
    <property type="protein sequence ID" value="KAI3796251.1"/>
    <property type="molecule type" value="Genomic_DNA"/>
</dbReference>
<reference evidence="1 2" key="2">
    <citation type="journal article" date="2022" name="Mol. Ecol. Resour.">
        <title>The genomes of chicory, endive, great burdock and yacon provide insights into Asteraceae paleo-polyploidization history and plant inulin production.</title>
        <authorList>
            <person name="Fan W."/>
            <person name="Wang S."/>
            <person name="Wang H."/>
            <person name="Wang A."/>
            <person name="Jiang F."/>
            <person name="Liu H."/>
            <person name="Zhao H."/>
            <person name="Xu D."/>
            <person name="Zhang Y."/>
        </authorList>
    </citation>
    <scope>NUCLEOTIDE SEQUENCE [LARGE SCALE GENOMIC DNA]</scope>
    <source>
        <strain evidence="2">cv. Yunnan</strain>
        <tissue evidence="1">Leaves</tissue>
    </source>
</reference>
<evidence type="ECO:0000313" key="1">
    <source>
        <dbReference type="EMBL" id="KAI3796251.1"/>
    </source>
</evidence>
<reference evidence="2" key="1">
    <citation type="journal article" date="2022" name="Mol. Ecol. Resour.">
        <title>The genomes of chicory, endive, great burdock and yacon provide insights into Asteraceae palaeo-polyploidization history and plant inulin production.</title>
        <authorList>
            <person name="Fan W."/>
            <person name="Wang S."/>
            <person name="Wang H."/>
            <person name="Wang A."/>
            <person name="Jiang F."/>
            <person name="Liu H."/>
            <person name="Zhao H."/>
            <person name="Xu D."/>
            <person name="Zhang Y."/>
        </authorList>
    </citation>
    <scope>NUCLEOTIDE SEQUENCE [LARGE SCALE GENOMIC DNA]</scope>
    <source>
        <strain evidence="2">cv. Yunnan</strain>
    </source>
</reference>
<protein>
    <submittedName>
        <fullName evidence="1">Uncharacterized protein</fullName>
    </submittedName>
</protein>
<gene>
    <name evidence="1" type="ORF">L1987_38918</name>
</gene>
<dbReference type="Proteomes" id="UP001056120">
    <property type="component" value="Linkage Group LG12"/>
</dbReference>
<proteinExistence type="predicted"/>
<keyword evidence="2" id="KW-1185">Reference proteome</keyword>
<sequence>MNPVQGKHKASKFEPEDFISKMPHNVLHDVQFESGKFGEFFAQCPVFEILNMDYPRKMCYNTGLPKLKLSEAANLKILSLFLCNLDKTGLSGIFELMGFLPKLQELDLNFSNCKFTEGDDNMKFPTTFPCVKILKLSLDLSNGIMLSRAFQMTRSFLNLHTLEITTGERETLSTGTCSPDVDHNTMGPLQQLRRVVFTSFRALENEESLINDLVPEITSSGTIFELVASLPKLQELDLDFLCSKSYLYEFIPMLRKEKCRRVDQLFYLIKITVGNTGIFPDTAVYGPQMENHENVNSELLSSVGLNC</sequence>
<evidence type="ECO:0000313" key="2">
    <source>
        <dbReference type="Proteomes" id="UP001056120"/>
    </source>
</evidence>